<dbReference type="InterPro" id="IPR003759">
    <property type="entry name" value="Cbl-bd_cap"/>
</dbReference>
<sequence length="323" mass="36368">MNASEINHDPYTPVYNIKAVSRLVGLLPVTLRAWERRYGLPRPHRGQQGYRLYSEYDLRLLRWLKQQVEAGLSIGRAVEYWHELRALGRDPAAEQLAPAAVIESVSPSYLAQELYAALTRFDEEAAAEVVRRAFALYTVDQVLTEVIQPMLVTIGEAWHRGELPIAVEHYATQFCLQHLMSMLAASAPPSRPGVIVAGCAPGELHQIGLLMLVVMLRWRGWDVKYLGQDLKLEGMAEALAPLKPRLLLFTATRPESAQNLLGLPDALARFPEPKPWVVLGGQAFESLRLPESIPAIYLNAPPSETVRLIERLMQEHTPRRRIH</sequence>
<dbReference type="PANTHER" id="PTHR30204:SF67">
    <property type="entry name" value="HTH-TYPE TRANSCRIPTIONAL REGULATOR MLRA-RELATED"/>
    <property type="match status" value="1"/>
</dbReference>
<dbReference type="Gene3D" id="3.40.50.280">
    <property type="entry name" value="Cobalamin-binding domain"/>
    <property type="match status" value="1"/>
</dbReference>
<dbReference type="InterPro" id="IPR006158">
    <property type="entry name" value="Cobalamin-bd"/>
</dbReference>
<evidence type="ECO:0000256" key="2">
    <source>
        <dbReference type="ARBA" id="ARBA00023125"/>
    </source>
</evidence>
<dbReference type="Proteomes" id="UP001254165">
    <property type="component" value="Unassembled WGS sequence"/>
</dbReference>
<keyword evidence="3" id="KW-0804">Transcription</keyword>
<dbReference type="InterPro" id="IPR036594">
    <property type="entry name" value="Meth_synthase_dom"/>
</dbReference>
<dbReference type="PANTHER" id="PTHR30204">
    <property type="entry name" value="REDOX-CYCLING DRUG-SENSING TRANSCRIPTIONAL ACTIVATOR SOXR"/>
    <property type="match status" value="1"/>
</dbReference>
<evidence type="ECO:0000313" key="6">
    <source>
        <dbReference type="EMBL" id="MDT8898061.1"/>
    </source>
</evidence>
<dbReference type="RefSeq" id="WP_315624708.1">
    <property type="nucleotide sequence ID" value="NZ_JAUHMF010000001.1"/>
</dbReference>
<dbReference type="InterPro" id="IPR009061">
    <property type="entry name" value="DNA-bd_dom_put_sf"/>
</dbReference>
<dbReference type="SUPFAM" id="SSF46955">
    <property type="entry name" value="Putative DNA-binding domain"/>
    <property type="match status" value="1"/>
</dbReference>
<evidence type="ECO:0000313" key="7">
    <source>
        <dbReference type="Proteomes" id="UP001254165"/>
    </source>
</evidence>
<dbReference type="CDD" id="cd01104">
    <property type="entry name" value="HTH_MlrA-CarA"/>
    <property type="match status" value="1"/>
</dbReference>
<dbReference type="InterPro" id="IPR047057">
    <property type="entry name" value="MerR_fam"/>
</dbReference>
<dbReference type="InterPro" id="IPR036724">
    <property type="entry name" value="Cobalamin-bd_sf"/>
</dbReference>
<feature type="domain" description="HTH merR-type" evidence="4">
    <location>
        <begin position="14"/>
        <end position="80"/>
    </location>
</feature>
<reference evidence="6 7" key="1">
    <citation type="submission" date="2023-07" db="EMBL/GenBank/DDBJ databases">
        <title>Novel species of Thermanaerothrix with wide hydrolytic capabilities.</title>
        <authorList>
            <person name="Zayulina K.S."/>
            <person name="Podosokorskaya O.A."/>
            <person name="Elcheninov A.G."/>
        </authorList>
    </citation>
    <scope>NUCLEOTIDE SEQUENCE [LARGE SCALE GENOMIC DNA]</scope>
    <source>
        <strain evidence="6 7">4228-RoL</strain>
    </source>
</reference>
<evidence type="ECO:0000256" key="3">
    <source>
        <dbReference type="ARBA" id="ARBA00023163"/>
    </source>
</evidence>
<dbReference type="SUPFAM" id="SSF52242">
    <property type="entry name" value="Cobalamin (vitamin B12)-binding domain"/>
    <property type="match status" value="1"/>
</dbReference>
<dbReference type="InterPro" id="IPR000551">
    <property type="entry name" value="MerR-type_HTH_dom"/>
</dbReference>
<feature type="domain" description="B12-binding" evidence="5">
    <location>
        <begin position="192"/>
        <end position="319"/>
    </location>
</feature>
<dbReference type="Gene3D" id="1.10.1660.10">
    <property type="match status" value="1"/>
</dbReference>
<accession>A0ABU3NMJ8</accession>
<gene>
    <name evidence="6" type="ORF">QYE77_07240</name>
</gene>
<dbReference type="Gene3D" id="1.10.1240.10">
    <property type="entry name" value="Methionine synthase domain"/>
    <property type="match status" value="1"/>
</dbReference>
<dbReference type="Pfam" id="PF02310">
    <property type="entry name" value="B12-binding"/>
    <property type="match status" value="1"/>
</dbReference>
<dbReference type="Pfam" id="PF13411">
    <property type="entry name" value="MerR_1"/>
    <property type="match status" value="1"/>
</dbReference>
<evidence type="ECO:0000259" key="5">
    <source>
        <dbReference type="PROSITE" id="PS51332"/>
    </source>
</evidence>
<dbReference type="PROSITE" id="PS51332">
    <property type="entry name" value="B12_BINDING"/>
    <property type="match status" value="1"/>
</dbReference>
<proteinExistence type="predicted"/>
<dbReference type="SMART" id="SM00422">
    <property type="entry name" value="HTH_MERR"/>
    <property type="match status" value="1"/>
</dbReference>
<keyword evidence="2" id="KW-0238">DNA-binding</keyword>
<evidence type="ECO:0000259" key="4">
    <source>
        <dbReference type="PROSITE" id="PS50937"/>
    </source>
</evidence>
<organism evidence="6 7">
    <name type="scientific">Thermanaerothrix solaris</name>
    <dbReference type="NCBI Taxonomy" id="3058434"/>
    <lineage>
        <taxon>Bacteria</taxon>
        <taxon>Bacillati</taxon>
        <taxon>Chloroflexota</taxon>
        <taxon>Anaerolineae</taxon>
        <taxon>Anaerolineales</taxon>
        <taxon>Anaerolineaceae</taxon>
        <taxon>Thermanaerothrix</taxon>
    </lineage>
</organism>
<protein>
    <submittedName>
        <fullName evidence="6">MerR family transcriptional regulator</fullName>
    </submittedName>
</protein>
<dbReference type="Pfam" id="PF02607">
    <property type="entry name" value="B12-binding_2"/>
    <property type="match status" value="1"/>
</dbReference>
<comment type="caution">
    <text evidence="6">The sequence shown here is derived from an EMBL/GenBank/DDBJ whole genome shotgun (WGS) entry which is preliminary data.</text>
</comment>
<keyword evidence="1" id="KW-0805">Transcription regulation</keyword>
<dbReference type="EMBL" id="JAUHMF010000001">
    <property type="protein sequence ID" value="MDT8898061.1"/>
    <property type="molecule type" value="Genomic_DNA"/>
</dbReference>
<dbReference type="PROSITE" id="PS50937">
    <property type="entry name" value="HTH_MERR_2"/>
    <property type="match status" value="1"/>
</dbReference>
<keyword evidence="7" id="KW-1185">Reference proteome</keyword>
<name>A0ABU3NMJ8_9CHLR</name>
<evidence type="ECO:0000256" key="1">
    <source>
        <dbReference type="ARBA" id="ARBA00023015"/>
    </source>
</evidence>